<name>A0A0F8WNT4_9ZZZZ</name>
<protein>
    <recommendedName>
        <fullName evidence="6">PhoH-like protein</fullName>
    </recommendedName>
</protein>
<comment type="subcellular location">
    <subcellularLocation>
        <location evidence="1">Cytoplasm</location>
    </subcellularLocation>
</comment>
<dbReference type="EMBL" id="LAZR01063935">
    <property type="protein sequence ID" value="KKK58532.1"/>
    <property type="molecule type" value="Genomic_DNA"/>
</dbReference>
<keyword evidence="5" id="KW-0067">ATP-binding</keyword>
<evidence type="ECO:0000256" key="2">
    <source>
        <dbReference type="ARBA" id="ARBA00010393"/>
    </source>
</evidence>
<dbReference type="InterPro" id="IPR027417">
    <property type="entry name" value="P-loop_NTPase"/>
</dbReference>
<evidence type="ECO:0000256" key="1">
    <source>
        <dbReference type="ARBA" id="ARBA00004496"/>
    </source>
</evidence>
<evidence type="ECO:0000256" key="4">
    <source>
        <dbReference type="ARBA" id="ARBA00022741"/>
    </source>
</evidence>
<sequence>MTRPCIEANGEHLGFLPGDFNDKIYPYMLPVFDCILKYMDKKQLDNMISEGIIMTLPLAFQRGITFSDSIVVGDEFQNTIPAQVRMFLTRKGPNSKIIMTGDIKQSDIKGKNGLIDACERLEGLDNLDIIELEEPVRDPIIKDIENRYQTEK</sequence>
<proteinExistence type="inferred from homology"/>
<evidence type="ECO:0000256" key="5">
    <source>
        <dbReference type="ARBA" id="ARBA00022840"/>
    </source>
</evidence>
<dbReference type="GO" id="GO:0005829">
    <property type="term" value="C:cytosol"/>
    <property type="evidence" value="ECO:0007669"/>
    <property type="project" value="TreeGrafter"/>
</dbReference>
<keyword evidence="4" id="KW-0547">Nucleotide-binding</keyword>
<gene>
    <name evidence="8" type="ORF">LCGC14_3043520</name>
</gene>
<dbReference type="SUPFAM" id="SSF52540">
    <property type="entry name" value="P-loop containing nucleoside triphosphate hydrolases"/>
    <property type="match status" value="1"/>
</dbReference>
<comment type="caution">
    <text evidence="8">The sequence shown here is derived from an EMBL/GenBank/DDBJ whole genome shotgun (WGS) entry which is preliminary data.</text>
</comment>
<feature type="domain" description="PhoH-like protein" evidence="7">
    <location>
        <begin position="1"/>
        <end position="148"/>
    </location>
</feature>
<evidence type="ECO:0000256" key="6">
    <source>
        <dbReference type="ARBA" id="ARBA00039970"/>
    </source>
</evidence>
<organism evidence="8">
    <name type="scientific">marine sediment metagenome</name>
    <dbReference type="NCBI Taxonomy" id="412755"/>
    <lineage>
        <taxon>unclassified sequences</taxon>
        <taxon>metagenomes</taxon>
        <taxon>ecological metagenomes</taxon>
    </lineage>
</organism>
<evidence type="ECO:0000256" key="3">
    <source>
        <dbReference type="ARBA" id="ARBA00022490"/>
    </source>
</evidence>
<accession>A0A0F8WNT4</accession>
<dbReference type="PANTHER" id="PTHR30473:SF1">
    <property type="entry name" value="PHOH-LIKE PROTEIN"/>
    <property type="match status" value="1"/>
</dbReference>
<evidence type="ECO:0000259" key="7">
    <source>
        <dbReference type="Pfam" id="PF02562"/>
    </source>
</evidence>
<keyword evidence="3" id="KW-0963">Cytoplasm</keyword>
<dbReference type="Gene3D" id="3.40.50.300">
    <property type="entry name" value="P-loop containing nucleotide triphosphate hydrolases"/>
    <property type="match status" value="1"/>
</dbReference>
<dbReference type="GO" id="GO:0005524">
    <property type="term" value="F:ATP binding"/>
    <property type="evidence" value="ECO:0007669"/>
    <property type="project" value="UniProtKB-KW"/>
</dbReference>
<dbReference type="AlphaFoldDB" id="A0A0F8WNT4"/>
<dbReference type="InterPro" id="IPR003714">
    <property type="entry name" value="PhoH"/>
</dbReference>
<evidence type="ECO:0000313" key="8">
    <source>
        <dbReference type="EMBL" id="KKK58532.1"/>
    </source>
</evidence>
<dbReference type="InterPro" id="IPR051451">
    <property type="entry name" value="PhoH2-like"/>
</dbReference>
<dbReference type="PANTHER" id="PTHR30473">
    <property type="entry name" value="PROTEIN PHOH"/>
    <property type="match status" value="1"/>
</dbReference>
<dbReference type="Pfam" id="PF02562">
    <property type="entry name" value="PhoH"/>
    <property type="match status" value="1"/>
</dbReference>
<reference evidence="8" key="1">
    <citation type="journal article" date="2015" name="Nature">
        <title>Complex archaea that bridge the gap between prokaryotes and eukaryotes.</title>
        <authorList>
            <person name="Spang A."/>
            <person name="Saw J.H."/>
            <person name="Jorgensen S.L."/>
            <person name="Zaremba-Niedzwiedzka K."/>
            <person name="Martijn J."/>
            <person name="Lind A.E."/>
            <person name="van Eijk R."/>
            <person name="Schleper C."/>
            <person name="Guy L."/>
            <person name="Ettema T.J."/>
        </authorList>
    </citation>
    <scope>NUCLEOTIDE SEQUENCE</scope>
</reference>
<comment type="similarity">
    <text evidence="2">Belongs to the PhoH family.</text>
</comment>